<protein>
    <recommendedName>
        <fullName evidence="1">SET domain-containing protein</fullName>
    </recommendedName>
</protein>
<gene>
    <name evidence="2" type="ORF">PR003_g7514</name>
</gene>
<dbReference type="SUPFAM" id="SSF82199">
    <property type="entry name" value="SET domain"/>
    <property type="match status" value="1"/>
</dbReference>
<feature type="domain" description="SET" evidence="1">
    <location>
        <begin position="143"/>
        <end position="225"/>
    </location>
</feature>
<comment type="caution">
    <text evidence="2">The sequence shown here is derived from an EMBL/GenBank/DDBJ whole genome shotgun (WGS) entry which is preliminary data.</text>
</comment>
<dbReference type="InterPro" id="IPR001214">
    <property type="entry name" value="SET_dom"/>
</dbReference>
<dbReference type="Pfam" id="PF00856">
    <property type="entry name" value="SET"/>
    <property type="match status" value="1"/>
</dbReference>
<dbReference type="AlphaFoldDB" id="A0A6A4FLM2"/>
<dbReference type="EMBL" id="QXFT01000356">
    <property type="protein sequence ID" value="KAE9346283.1"/>
    <property type="molecule type" value="Genomic_DNA"/>
</dbReference>
<keyword evidence="3" id="KW-1185">Reference proteome</keyword>
<organism evidence="2 3">
    <name type="scientific">Phytophthora rubi</name>
    <dbReference type="NCBI Taxonomy" id="129364"/>
    <lineage>
        <taxon>Eukaryota</taxon>
        <taxon>Sar</taxon>
        <taxon>Stramenopiles</taxon>
        <taxon>Oomycota</taxon>
        <taxon>Peronosporomycetes</taxon>
        <taxon>Peronosporales</taxon>
        <taxon>Peronosporaceae</taxon>
        <taxon>Phytophthora</taxon>
    </lineage>
</organism>
<evidence type="ECO:0000313" key="2">
    <source>
        <dbReference type="EMBL" id="KAE9346283.1"/>
    </source>
</evidence>
<dbReference type="Proteomes" id="UP000434957">
    <property type="component" value="Unassembled WGS sequence"/>
</dbReference>
<reference evidence="2 3" key="1">
    <citation type="submission" date="2018-08" db="EMBL/GenBank/DDBJ databases">
        <title>Genomic investigation of the strawberry pathogen Phytophthora fragariae indicates pathogenicity is determined by transcriptional variation in three key races.</title>
        <authorList>
            <person name="Adams T.M."/>
            <person name="Armitage A.D."/>
            <person name="Sobczyk M.K."/>
            <person name="Bates H.J."/>
            <person name="Dunwell J.M."/>
            <person name="Nellist C.F."/>
            <person name="Harrison R.J."/>
        </authorList>
    </citation>
    <scope>NUCLEOTIDE SEQUENCE [LARGE SCALE GENOMIC DNA]</scope>
    <source>
        <strain evidence="2 3">SCRP333</strain>
    </source>
</reference>
<evidence type="ECO:0000313" key="3">
    <source>
        <dbReference type="Proteomes" id="UP000434957"/>
    </source>
</evidence>
<dbReference type="Gene3D" id="2.170.270.10">
    <property type="entry name" value="SET domain"/>
    <property type="match status" value="1"/>
</dbReference>
<sequence>MRSGLDYLDASELVSEDHLVHPRIPVRELTRMLARMMYWGRLNHTPWTKYVPSWCYKKAESYLDNLDGAPARWPALKKLRLDDSAKVMEALFSGVGESEADEDRDVTFKSSVEFKPQAPRTTPPREAKRRRAYAGRLREYTAIMEGQPAEMMKQNGGYTMLLHERSVTRKFVYVEVLKCGSTTRFLSHAYDPNVAFFEMQNRTTVKELTITIKSVNAGTQLTVNYDKQI</sequence>
<proteinExistence type="predicted"/>
<name>A0A6A4FLM2_9STRA</name>
<dbReference type="CDD" id="cd08161">
    <property type="entry name" value="SET"/>
    <property type="match status" value="1"/>
</dbReference>
<accession>A0A6A4FLM2</accession>
<dbReference type="InterPro" id="IPR046341">
    <property type="entry name" value="SET_dom_sf"/>
</dbReference>
<evidence type="ECO:0000259" key="1">
    <source>
        <dbReference type="Pfam" id="PF00856"/>
    </source>
</evidence>